<feature type="domain" description="Lactate/malate dehydrogenase N-terminal" evidence="13">
    <location>
        <begin position="4"/>
        <end position="94"/>
    </location>
</feature>
<keyword evidence="5" id="KW-0520">NAD</keyword>
<dbReference type="EMBL" id="SGJD01001735">
    <property type="protein sequence ID" value="KAB0398527.1"/>
    <property type="molecule type" value="Genomic_DNA"/>
</dbReference>
<dbReference type="EC" id="1.1.1.96" evidence="7"/>
<comment type="function">
    <text evidence="9">Catalyzes the reduction of aromatic alpha-keto acids in the presence of NADH. Plays essential roles in the malate-aspartate shuttle and the tricarboxylic acid cycle, important in mitochondrial NADH supply for oxidative phosphorylation. Catalyzes the reduction of 2-oxoglutarate to 2-hydroxyglutarate, leading to elevated reactive oxygen species (ROS).</text>
</comment>
<keyword evidence="15" id="KW-1185">Reference proteome</keyword>
<evidence type="ECO:0000256" key="4">
    <source>
        <dbReference type="ARBA" id="ARBA00023002"/>
    </source>
</evidence>
<accession>A0A643CE92</accession>
<evidence type="ECO:0000256" key="6">
    <source>
        <dbReference type="ARBA" id="ARBA00030284"/>
    </source>
</evidence>
<evidence type="ECO:0000256" key="9">
    <source>
        <dbReference type="ARBA" id="ARBA00045153"/>
    </source>
</evidence>
<evidence type="ECO:0000256" key="11">
    <source>
        <dbReference type="ARBA" id="ARBA00048549"/>
    </source>
</evidence>
<comment type="similarity">
    <text evidence="1">Belongs to the LDH/MDH superfamily. MDH type 2 family.</text>
</comment>
<dbReference type="GO" id="GO:0047860">
    <property type="term" value="F:diiodophenylpyruvate reductase (NAD+) activity"/>
    <property type="evidence" value="ECO:0007669"/>
    <property type="project" value="UniProtKB-EC"/>
</dbReference>
<keyword evidence="4" id="KW-0560">Oxidoreductase</keyword>
<dbReference type="AlphaFoldDB" id="A0A643CE92"/>
<evidence type="ECO:0000256" key="12">
    <source>
        <dbReference type="ARBA" id="ARBA00048554"/>
    </source>
</evidence>
<name>A0A643CE92_BALPH</name>
<dbReference type="SUPFAM" id="SSF51735">
    <property type="entry name" value="NAD(P)-binding Rossmann-fold domains"/>
    <property type="match status" value="1"/>
</dbReference>
<gene>
    <name evidence="14" type="ORF">E2I00_014246</name>
</gene>
<reference evidence="14 15" key="1">
    <citation type="journal article" date="2019" name="PLoS ONE">
        <title>Genomic analyses reveal an absence of contemporary introgressive admixture between fin whales and blue whales, despite known hybrids.</title>
        <authorList>
            <person name="Westbury M.V."/>
            <person name="Petersen B."/>
            <person name="Lorenzen E.D."/>
        </authorList>
    </citation>
    <scope>NUCLEOTIDE SEQUENCE [LARGE SCALE GENOMIC DNA]</scope>
    <source>
        <strain evidence="14">FinWhale-01</strain>
    </source>
</reference>
<evidence type="ECO:0000256" key="5">
    <source>
        <dbReference type="ARBA" id="ARBA00023027"/>
    </source>
</evidence>
<dbReference type="Proteomes" id="UP000437017">
    <property type="component" value="Unassembled WGS sequence"/>
</dbReference>
<protein>
    <recommendedName>
        <fullName evidence="3">Malate dehydrogenase, cytoplasmic</fullName>
        <ecNumber evidence="2">1.1.1.37</ecNumber>
        <ecNumber evidence="7">1.1.1.96</ecNumber>
    </recommendedName>
    <alternativeName>
        <fullName evidence="8">Aromatic alpha-keto acid reductase</fullName>
    </alternativeName>
    <alternativeName>
        <fullName evidence="6">Cytosolic malate dehydrogenase</fullName>
    </alternativeName>
</protein>
<comment type="catalytic activity">
    <reaction evidence="10">
        <text>(2R)-2-hydroxy-3-(4-hydroxyphenyl)propanoate + NAD(+) = 3-(4-hydroxyphenyl)pyruvate + NADH + H(+)</text>
        <dbReference type="Rhea" id="RHEA:10780"/>
        <dbReference type="ChEBI" id="CHEBI:10980"/>
        <dbReference type="ChEBI" id="CHEBI:15378"/>
        <dbReference type="ChEBI" id="CHEBI:36242"/>
        <dbReference type="ChEBI" id="CHEBI:57540"/>
        <dbReference type="ChEBI" id="CHEBI:57945"/>
    </reaction>
    <physiologicalReaction direction="right-to-left" evidence="10">
        <dbReference type="Rhea" id="RHEA:10782"/>
    </physiologicalReaction>
</comment>
<dbReference type="InterPro" id="IPR001236">
    <property type="entry name" value="Lactate/malate_DH_N"/>
</dbReference>
<dbReference type="EC" id="1.1.1.37" evidence="2"/>
<evidence type="ECO:0000256" key="3">
    <source>
        <dbReference type="ARBA" id="ARBA00019899"/>
    </source>
</evidence>
<dbReference type="GO" id="GO:0030060">
    <property type="term" value="F:L-malate dehydrogenase (NAD+) activity"/>
    <property type="evidence" value="ECO:0007669"/>
    <property type="project" value="UniProtKB-EC"/>
</dbReference>
<organism evidence="14 15">
    <name type="scientific">Balaenoptera physalus</name>
    <name type="common">Fin whale</name>
    <name type="synonym">Balaena physalus</name>
    <dbReference type="NCBI Taxonomy" id="9770"/>
    <lineage>
        <taxon>Eukaryota</taxon>
        <taxon>Metazoa</taxon>
        <taxon>Chordata</taxon>
        <taxon>Craniata</taxon>
        <taxon>Vertebrata</taxon>
        <taxon>Euteleostomi</taxon>
        <taxon>Mammalia</taxon>
        <taxon>Eutheria</taxon>
        <taxon>Laurasiatheria</taxon>
        <taxon>Artiodactyla</taxon>
        <taxon>Whippomorpha</taxon>
        <taxon>Cetacea</taxon>
        <taxon>Mysticeti</taxon>
        <taxon>Balaenopteridae</taxon>
        <taxon>Balaenoptera</taxon>
    </lineage>
</organism>
<evidence type="ECO:0000256" key="1">
    <source>
        <dbReference type="ARBA" id="ARBA00009613"/>
    </source>
</evidence>
<dbReference type="InterPro" id="IPR036291">
    <property type="entry name" value="NAD(P)-bd_dom_sf"/>
</dbReference>
<evidence type="ECO:0000313" key="15">
    <source>
        <dbReference type="Proteomes" id="UP000437017"/>
    </source>
</evidence>
<dbReference type="FunFam" id="3.40.50.720:FF:000010">
    <property type="entry name" value="Malate dehydrogenase"/>
    <property type="match status" value="1"/>
</dbReference>
<evidence type="ECO:0000259" key="13">
    <source>
        <dbReference type="Pfam" id="PF00056"/>
    </source>
</evidence>
<dbReference type="Gene3D" id="3.40.50.720">
    <property type="entry name" value="NAD(P)-binding Rossmann-like Domain"/>
    <property type="match status" value="1"/>
</dbReference>
<comment type="catalytic activity">
    <reaction evidence="12">
        <text>(S)-malate + NAD(+) = oxaloacetate + NADH + H(+)</text>
        <dbReference type="Rhea" id="RHEA:21432"/>
        <dbReference type="ChEBI" id="CHEBI:15378"/>
        <dbReference type="ChEBI" id="CHEBI:15589"/>
        <dbReference type="ChEBI" id="CHEBI:16452"/>
        <dbReference type="ChEBI" id="CHEBI:57540"/>
        <dbReference type="ChEBI" id="CHEBI:57945"/>
        <dbReference type="EC" id="1.1.1.37"/>
    </reaction>
    <physiologicalReaction direction="left-to-right" evidence="12">
        <dbReference type="Rhea" id="RHEA:21433"/>
    </physiologicalReaction>
    <physiologicalReaction direction="right-to-left" evidence="12">
        <dbReference type="Rhea" id="RHEA:21434"/>
    </physiologicalReaction>
</comment>
<evidence type="ECO:0000256" key="8">
    <source>
        <dbReference type="ARBA" id="ARBA00034373"/>
    </source>
</evidence>
<dbReference type="OrthoDB" id="4069699at2759"/>
<comment type="caution">
    <text evidence="14">The sequence shown here is derived from an EMBL/GenBank/DDBJ whole genome shotgun (WGS) entry which is preliminary data.</text>
</comment>
<comment type="catalytic activity">
    <reaction evidence="11">
        <text>(S)-2-hydroxyglutarate + NAD(+) = 2-oxoglutarate + NADH + H(+)</text>
        <dbReference type="Rhea" id="RHEA:57172"/>
        <dbReference type="ChEBI" id="CHEBI:15378"/>
        <dbReference type="ChEBI" id="CHEBI:16782"/>
        <dbReference type="ChEBI" id="CHEBI:16810"/>
        <dbReference type="ChEBI" id="CHEBI:57540"/>
        <dbReference type="ChEBI" id="CHEBI:57945"/>
    </reaction>
    <physiologicalReaction direction="right-to-left" evidence="11">
        <dbReference type="Rhea" id="RHEA:57174"/>
    </physiologicalReaction>
</comment>
<sequence length="105" mass="11429">MKGVLDGVLMELQDCPSLLKDVITTDKEEIALKDMVVAILLGSMPKRDGTERKDLLKANVKIFKCQGAALKKYARKSVKVIVVGNPANTNGLIASSPFPRRTFVA</sequence>
<proteinExistence type="inferred from homology"/>
<dbReference type="Pfam" id="PF00056">
    <property type="entry name" value="Ldh_1_N"/>
    <property type="match status" value="1"/>
</dbReference>
<dbReference type="PANTHER" id="PTHR23382">
    <property type="entry name" value="MALATE DEHYDROGENASE"/>
    <property type="match status" value="1"/>
</dbReference>
<evidence type="ECO:0000256" key="10">
    <source>
        <dbReference type="ARBA" id="ARBA00048099"/>
    </source>
</evidence>
<dbReference type="GO" id="GO:0006108">
    <property type="term" value="P:malate metabolic process"/>
    <property type="evidence" value="ECO:0007669"/>
    <property type="project" value="InterPro"/>
</dbReference>
<evidence type="ECO:0000256" key="7">
    <source>
        <dbReference type="ARBA" id="ARBA00034331"/>
    </source>
</evidence>
<dbReference type="InterPro" id="IPR010945">
    <property type="entry name" value="Malate_DH_type2"/>
</dbReference>
<evidence type="ECO:0000313" key="14">
    <source>
        <dbReference type="EMBL" id="KAB0398527.1"/>
    </source>
</evidence>
<evidence type="ECO:0000256" key="2">
    <source>
        <dbReference type="ARBA" id="ARBA00012995"/>
    </source>
</evidence>